<feature type="domain" description="UvrD-like helicase C-terminal" evidence="17">
    <location>
        <begin position="326"/>
        <end position="625"/>
    </location>
</feature>
<proteinExistence type="inferred from homology"/>
<evidence type="ECO:0000256" key="15">
    <source>
        <dbReference type="PROSITE-ProRule" id="PRU00560"/>
    </source>
</evidence>
<dbReference type="InterPro" id="IPR014016">
    <property type="entry name" value="UvrD-like_ATP-bd"/>
</dbReference>
<dbReference type="GO" id="GO:0005524">
    <property type="term" value="F:ATP binding"/>
    <property type="evidence" value="ECO:0007669"/>
    <property type="project" value="UniProtKB-UniRule"/>
</dbReference>
<dbReference type="InterPro" id="IPR011604">
    <property type="entry name" value="PDDEXK-like_dom_sf"/>
</dbReference>
<evidence type="ECO:0000256" key="14">
    <source>
        <dbReference type="ARBA" id="ARBA00048988"/>
    </source>
</evidence>
<comment type="catalytic activity">
    <reaction evidence="14">
        <text>ATP + H2O = ADP + phosphate + H(+)</text>
        <dbReference type="Rhea" id="RHEA:13065"/>
        <dbReference type="ChEBI" id="CHEBI:15377"/>
        <dbReference type="ChEBI" id="CHEBI:15378"/>
        <dbReference type="ChEBI" id="CHEBI:30616"/>
        <dbReference type="ChEBI" id="CHEBI:43474"/>
        <dbReference type="ChEBI" id="CHEBI:456216"/>
        <dbReference type="EC" id="5.6.2.4"/>
    </reaction>
</comment>
<evidence type="ECO:0000256" key="12">
    <source>
        <dbReference type="ARBA" id="ARBA00034617"/>
    </source>
</evidence>
<dbReference type="GO" id="GO:0003677">
    <property type="term" value="F:DNA binding"/>
    <property type="evidence" value="ECO:0007669"/>
    <property type="project" value="UniProtKB-KW"/>
</dbReference>
<dbReference type="PROSITE" id="PS51217">
    <property type="entry name" value="UVRD_HELICASE_CTER"/>
    <property type="match status" value="1"/>
</dbReference>
<evidence type="ECO:0000256" key="3">
    <source>
        <dbReference type="ARBA" id="ARBA00022741"/>
    </source>
</evidence>
<organism evidence="18 19">
    <name type="scientific">candidate division WOR-1 bacterium RIFOXYB2_FULL_37_13</name>
    <dbReference type="NCBI Taxonomy" id="1802579"/>
    <lineage>
        <taxon>Bacteria</taxon>
        <taxon>Bacillati</taxon>
        <taxon>Saganbacteria</taxon>
    </lineage>
</organism>
<evidence type="ECO:0000256" key="9">
    <source>
        <dbReference type="ARBA" id="ARBA00023125"/>
    </source>
</evidence>
<comment type="similarity">
    <text evidence="1">Belongs to the helicase family. UvrD subfamily.</text>
</comment>
<keyword evidence="10" id="KW-0234">DNA repair</keyword>
<dbReference type="InterPro" id="IPR038726">
    <property type="entry name" value="PDDEXK_AddAB-type"/>
</dbReference>
<dbReference type="InterPro" id="IPR000212">
    <property type="entry name" value="DNA_helicase_UvrD/REP"/>
</dbReference>
<evidence type="ECO:0000256" key="5">
    <source>
        <dbReference type="ARBA" id="ARBA00022801"/>
    </source>
</evidence>
<dbReference type="Gene3D" id="1.10.486.10">
    <property type="entry name" value="PCRA, domain 4"/>
    <property type="match status" value="1"/>
</dbReference>
<keyword evidence="6 15" id="KW-0347">Helicase</keyword>
<dbReference type="Proteomes" id="UP000178417">
    <property type="component" value="Unassembled WGS sequence"/>
</dbReference>
<dbReference type="InterPro" id="IPR014017">
    <property type="entry name" value="DNA_helicase_UvrD-like_C"/>
</dbReference>
<dbReference type="Gene3D" id="1.10.10.160">
    <property type="match status" value="1"/>
</dbReference>
<dbReference type="Pfam" id="PF12705">
    <property type="entry name" value="PDDEXK_1"/>
    <property type="match status" value="1"/>
</dbReference>
<evidence type="ECO:0000256" key="13">
    <source>
        <dbReference type="ARBA" id="ARBA00034808"/>
    </source>
</evidence>
<dbReference type="PROSITE" id="PS51198">
    <property type="entry name" value="UVRD_HELICASE_ATP_BIND"/>
    <property type="match status" value="1"/>
</dbReference>
<feature type="domain" description="UvrD-like helicase ATP-binding" evidence="16">
    <location>
        <begin position="15"/>
        <end position="325"/>
    </location>
</feature>
<keyword evidence="3 15" id="KW-0547">Nucleotide-binding</keyword>
<dbReference type="Pfam" id="PF13361">
    <property type="entry name" value="UvrD_C"/>
    <property type="match status" value="1"/>
</dbReference>
<dbReference type="STRING" id="1802579.A2310_01765"/>
<dbReference type="GO" id="GO:0005829">
    <property type="term" value="C:cytosol"/>
    <property type="evidence" value="ECO:0007669"/>
    <property type="project" value="TreeGrafter"/>
</dbReference>
<dbReference type="GO" id="GO:0004527">
    <property type="term" value="F:exonuclease activity"/>
    <property type="evidence" value="ECO:0007669"/>
    <property type="project" value="UniProtKB-KW"/>
</dbReference>
<dbReference type="InterPro" id="IPR027417">
    <property type="entry name" value="P-loop_NTPase"/>
</dbReference>
<dbReference type="Gene3D" id="3.90.320.10">
    <property type="match status" value="1"/>
</dbReference>
<comment type="catalytic activity">
    <reaction evidence="12">
        <text>Couples ATP hydrolysis with the unwinding of duplex DNA by translocating in the 3'-5' direction.</text>
        <dbReference type="EC" id="5.6.2.4"/>
    </reaction>
</comment>
<evidence type="ECO:0000256" key="7">
    <source>
        <dbReference type="ARBA" id="ARBA00022839"/>
    </source>
</evidence>
<dbReference type="SUPFAM" id="SSF52540">
    <property type="entry name" value="P-loop containing nucleoside triphosphate hydrolases"/>
    <property type="match status" value="1"/>
</dbReference>
<dbReference type="CDD" id="cd17932">
    <property type="entry name" value="DEXQc_UvrD"/>
    <property type="match status" value="1"/>
</dbReference>
<dbReference type="Pfam" id="PF00580">
    <property type="entry name" value="UvrD-helicase"/>
    <property type="match status" value="1"/>
</dbReference>
<evidence type="ECO:0000256" key="4">
    <source>
        <dbReference type="ARBA" id="ARBA00022763"/>
    </source>
</evidence>
<keyword evidence="9" id="KW-0238">DNA-binding</keyword>
<accession>A0A1F4SPK3</accession>
<dbReference type="Gene3D" id="3.40.50.300">
    <property type="entry name" value="P-loop containing nucleotide triphosphate hydrolases"/>
    <property type="match status" value="2"/>
</dbReference>
<dbReference type="GO" id="GO:0000725">
    <property type="term" value="P:recombinational repair"/>
    <property type="evidence" value="ECO:0007669"/>
    <property type="project" value="TreeGrafter"/>
</dbReference>
<keyword evidence="8 15" id="KW-0067">ATP-binding</keyword>
<evidence type="ECO:0000256" key="6">
    <source>
        <dbReference type="ARBA" id="ARBA00022806"/>
    </source>
</evidence>
<keyword evidence="5 15" id="KW-0378">Hydrolase</keyword>
<sequence length="1000" mass="114772">MPSIKTYATPKDILEGLNVDQEEAVRHDKGPLLIIAGAGTGKTTVITRRIAYLISLKLAKPNEILALTFTDKAANEMEARVDRLVPYGYIDVAISTFHSFGDHILRDYAIDLGLRPDYRVLSHEEQMVFFREHLHEFPLKHYVSLSDPTRHIEAMIGIISRAMDEDVPADEYVQWAEINLKRVQYAVNSLQKGQNDDTSVNEMEKQLEIAQVYKKYQELKIKSGFVDFGDQVSLVLKLFREHPRILKFFHDKFKYILVDEFQDTNYAQFEILKLLAGKNKNITVVGDDDQSIYKFRGAAISNILGFTKIYPKAKKVVINKNYRSTQLILDAAYRLIQHNNPDRLEIKNKINKRLTSERKECANKPEYKGFDKITSEADFVAKTIKEKWESGNYKLKDFAILTRSKANAEPFVQSLNLLNIPYLFSGGGGLYVLEEVKLAISFLRVIGDPSDSRSLYSLAISPIYGLDPLDMQKINTFAKRRNYTLHYVFANIEKTKIEESEFTVLNDLKQKSIDVIANIMQDIEIYLEFAKDHTTGEVLYRFLKKSGYLKTLTFYESAENENKVKNIAAFFDRVRKFKEIAEVDRVSEFVNHLNILKEAGENPESATYDSDIDAVSISTVHKSKGLEFPVVFMVSLTSDRFPVRNRKDPIELPDELLKESLPKGDAHVQEERRLFYVGVTRAKDELYLLSSLDCGGKRDKKVSQFVLEALDMPKVNLEVLKRKPIEQIELFAPQDYICPPIRKISKDERLSLSFYPIDDYLTCPLKYKYVHILNVPLLPSHTIMYGSALHKAVQGYFSAKIHGKEFAEKELLLLFKNNWSSEGFISREHEEARFEKGEKALKQFYKDQEKSKLIPKFVEKEFKFVKGNIQIAGRFDLVLESLNPRTLKSSSPSTIIVDFKSTEVKDQEKADKKAKGSMQLAIYAMAWREMMEMLPMSLKLYFLESGHIGSTQITAKDLEKTWDEIKKVEEGIRSADFRATPGKIQCGYCPYNEICSSAAV</sequence>
<evidence type="ECO:0000256" key="2">
    <source>
        <dbReference type="ARBA" id="ARBA00022722"/>
    </source>
</evidence>
<reference evidence="18 19" key="1">
    <citation type="journal article" date="2016" name="Nat. Commun.">
        <title>Thousands of microbial genomes shed light on interconnected biogeochemical processes in an aquifer system.</title>
        <authorList>
            <person name="Anantharaman K."/>
            <person name="Brown C.T."/>
            <person name="Hug L.A."/>
            <person name="Sharon I."/>
            <person name="Castelle C.J."/>
            <person name="Probst A.J."/>
            <person name="Thomas B.C."/>
            <person name="Singh A."/>
            <person name="Wilkins M.J."/>
            <person name="Karaoz U."/>
            <person name="Brodie E.L."/>
            <person name="Williams K.H."/>
            <person name="Hubbard S.S."/>
            <person name="Banfield J.F."/>
        </authorList>
    </citation>
    <scope>NUCLEOTIDE SEQUENCE [LARGE SCALE GENOMIC DNA]</scope>
</reference>
<name>A0A1F4SPK3_UNCSA</name>
<keyword evidence="4" id="KW-0227">DNA damage</keyword>
<keyword evidence="11" id="KW-0413">Isomerase</keyword>
<dbReference type="PANTHER" id="PTHR11070:SF48">
    <property type="entry name" value="ATP-DEPENDENT HELICASE_NUCLEASE SUBUNIT A"/>
    <property type="match status" value="1"/>
</dbReference>
<evidence type="ECO:0000259" key="16">
    <source>
        <dbReference type="PROSITE" id="PS51198"/>
    </source>
</evidence>
<evidence type="ECO:0000256" key="10">
    <source>
        <dbReference type="ARBA" id="ARBA00023204"/>
    </source>
</evidence>
<protein>
    <recommendedName>
        <fullName evidence="13">DNA 3'-5' helicase</fullName>
        <ecNumber evidence="13">5.6.2.4</ecNumber>
    </recommendedName>
</protein>
<evidence type="ECO:0000256" key="11">
    <source>
        <dbReference type="ARBA" id="ARBA00023235"/>
    </source>
</evidence>
<gene>
    <name evidence="18" type="ORF">A2310_01765</name>
</gene>
<dbReference type="PANTHER" id="PTHR11070">
    <property type="entry name" value="UVRD / RECB / PCRA DNA HELICASE FAMILY MEMBER"/>
    <property type="match status" value="1"/>
</dbReference>
<evidence type="ECO:0000259" key="17">
    <source>
        <dbReference type="PROSITE" id="PS51217"/>
    </source>
</evidence>
<feature type="binding site" evidence="15">
    <location>
        <begin position="36"/>
        <end position="43"/>
    </location>
    <ligand>
        <name>ATP</name>
        <dbReference type="ChEBI" id="CHEBI:30616"/>
    </ligand>
</feature>
<keyword evidence="2" id="KW-0540">Nuclease</keyword>
<dbReference type="EMBL" id="MEUB01000029">
    <property type="protein sequence ID" value="OGC22371.1"/>
    <property type="molecule type" value="Genomic_DNA"/>
</dbReference>
<dbReference type="AlphaFoldDB" id="A0A1F4SPK3"/>
<evidence type="ECO:0000256" key="8">
    <source>
        <dbReference type="ARBA" id="ARBA00022840"/>
    </source>
</evidence>
<dbReference type="EC" id="5.6.2.4" evidence="13"/>
<evidence type="ECO:0000256" key="1">
    <source>
        <dbReference type="ARBA" id="ARBA00009922"/>
    </source>
</evidence>
<dbReference type="GO" id="GO:0033202">
    <property type="term" value="C:DNA helicase complex"/>
    <property type="evidence" value="ECO:0007669"/>
    <property type="project" value="TreeGrafter"/>
</dbReference>
<evidence type="ECO:0000313" key="19">
    <source>
        <dbReference type="Proteomes" id="UP000178417"/>
    </source>
</evidence>
<evidence type="ECO:0000313" key="18">
    <source>
        <dbReference type="EMBL" id="OGC22371.1"/>
    </source>
</evidence>
<comment type="caution">
    <text evidence="18">The sequence shown here is derived from an EMBL/GenBank/DDBJ whole genome shotgun (WGS) entry which is preliminary data.</text>
</comment>
<dbReference type="InterPro" id="IPR013986">
    <property type="entry name" value="DExx_box_DNA_helicase_dom_sf"/>
</dbReference>
<keyword evidence="7" id="KW-0269">Exonuclease</keyword>
<dbReference type="GO" id="GO:0043138">
    <property type="term" value="F:3'-5' DNA helicase activity"/>
    <property type="evidence" value="ECO:0007669"/>
    <property type="project" value="UniProtKB-EC"/>
</dbReference>